<protein>
    <submittedName>
        <fullName evidence="2">Kinesin light chain 3</fullName>
    </submittedName>
</protein>
<dbReference type="PANTHER" id="PTHR46082:SF6">
    <property type="entry name" value="AAA+ ATPASE DOMAIN-CONTAINING PROTEIN-RELATED"/>
    <property type="match status" value="1"/>
</dbReference>
<name>A0AAN6N3H5_9PEZI</name>
<dbReference type="InterPro" id="IPR000845">
    <property type="entry name" value="Nucleoside_phosphorylase_d"/>
</dbReference>
<feature type="domain" description="Nucleoside phosphorylase" evidence="1">
    <location>
        <begin position="12"/>
        <end position="179"/>
    </location>
</feature>
<accession>A0AAN6N3H5</accession>
<dbReference type="AlphaFoldDB" id="A0AAN6N3H5"/>
<dbReference type="GO" id="GO:0009116">
    <property type="term" value="P:nucleoside metabolic process"/>
    <property type="evidence" value="ECO:0007669"/>
    <property type="project" value="InterPro"/>
</dbReference>
<organism evidence="2 3">
    <name type="scientific">Diplogelasinospora grovesii</name>
    <dbReference type="NCBI Taxonomy" id="303347"/>
    <lineage>
        <taxon>Eukaryota</taxon>
        <taxon>Fungi</taxon>
        <taxon>Dikarya</taxon>
        <taxon>Ascomycota</taxon>
        <taxon>Pezizomycotina</taxon>
        <taxon>Sordariomycetes</taxon>
        <taxon>Sordariomycetidae</taxon>
        <taxon>Sordariales</taxon>
        <taxon>Diplogelasinosporaceae</taxon>
        <taxon>Diplogelasinospora</taxon>
    </lineage>
</organism>
<evidence type="ECO:0000313" key="3">
    <source>
        <dbReference type="Proteomes" id="UP001303473"/>
    </source>
</evidence>
<evidence type="ECO:0000313" key="2">
    <source>
        <dbReference type="EMBL" id="KAK3937543.1"/>
    </source>
</evidence>
<comment type="caution">
    <text evidence="2">The sequence shown here is derived from an EMBL/GenBank/DDBJ whole genome shotgun (WGS) entry which is preliminary data.</text>
</comment>
<dbReference type="PANTHER" id="PTHR46082">
    <property type="entry name" value="ATP/GTP-BINDING PROTEIN-RELATED"/>
    <property type="match status" value="1"/>
</dbReference>
<dbReference type="Proteomes" id="UP001303473">
    <property type="component" value="Unassembled WGS sequence"/>
</dbReference>
<dbReference type="Gene3D" id="1.25.40.10">
    <property type="entry name" value="Tetratricopeptide repeat domain"/>
    <property type="match status" value="2"/>
</dbReference>
<reference evidence="3" key="1">
    <citation type="journal article" date="2023" name="Mol. Phylogenet. Evol.">
        <title>Genome-scale phylogeny and comparative genomics of the fungal order Sordariales.</title>
        <authorList>
            <person name="Hensen N."/>
            <person name="Bonometti L."/>
            <person name="Westerberg I."/>
            <person name="Brannstrom I.O."/>
            <person name="Guillou S."/>
            <person name="Cros-Aarteil S."/>
            <person name="Calhoun S."/>
            <person name="Haridas S."/>
            <person name="Kuo A."/>
            <person name="Mondo S."/>
            <person name="Pangilinan J."/>
            <person name="Riley R."/>
            <person name="LaButti K."/>
            <person name="Andreopoulos B."/>
            <person name="Lipzen A."/>
            <person name="Chen C."/>
            <person name="Yan M."/>
            <person name="Daum C."/>
            <person name="Ng V."/>
            <person name="Clum A."/>
            <person name="Steindorff A."/>
            <person name="Ohm R.A."/>
            <person name="Martin F."/>
            <person name="Silar P."/>
            <person name="Natvig D.O."/>
            <person name="Lalanne C."/>
            <person name="Gautier V."/>
            <person name="Ament-Velasquez S.L."/>
            <person name="Kruys A."/>
            <person name="Hutchinson M.I."/>
            <person name="Powell A.J."/>
            <person name="Barry K."/>
            <person name="Miller A.N."/>
            <person name="Grigoriev I.V."/>
            <person name="Debuchy R."/>
            <person name="Gladieux P."/>
            <person name="Hiltunen Thoren M."/>
            <person name="Johannesson H."/>
        </authorList>
    </citation>
    <scope>NUCLEOTIDE SEQUENCE [LARGE SCALE GENOMIC DNA]</scope>
    <source>
        <strain evidence="3">CBS 340.73</strain>
    </source>
</reference>
<keyword evidence="3" id="KW-1185">Reference proteome</keyword>
<dbReference type="InterPro" id="IPR011990">
    <property type="entry name" value="TPR-like_helical_dom_sf"/>
</dbReference>
<evidence type="ECO:0000259" key="1">
    <source>
        <dbReference type="Pfam" id="PF01048"/>
    </source>
</evidence>
<dbReference type="SUPFAM" id="SSF53167">
    <property type="entry name" value="Purine and uridine phosphorylases"/>
    <property type="match status" value="1"/>
</dbReference>
<dbReference type="InterPro" id="IPR053137">
    <property type="entry name" value="NLR-like"/>
</dbReference>
<dbReference type="EMBL" id="MU853851">
    <property type="protein sequence ID" value="KAK3937543.1"/>
    <property type="molecule type" value="Genomic_DNA"/>
</dbReference>
<dbReference type="InterPro" id="IPR035994">
    <property type="entry name" value="Nucleoside_phosphorylase_sf"/>
</dbReference>
<dbReference type="GO" id="GO:0003824">
    <property type="term" value="F:catalytic activity"/>
    <property type="evidence" value="ECO:0007669"/>
    <property type="project" value="InterPro"/>
</dbReference>
<dbReference type="Gene3D" id="3.40.50.1580">
    <property type="entry name" value="Nucleoside phosphorylase domain"/>
    <property type="match status" value="1"/>
</dbReference>
<sequence length="567" mass="63292">MVKPSKKVGGEWKSRGKNAYSTGAISRHNVVLAHMPGIGTANAAAVAANYQISFLNIRLTIMVGICGAVPFNPNGAEIVLSDVIINDGRRLPERFMRKDTTLDSLSRLNAEIRVLLAKLKGRQLDLVAQHPGVAHDRLFKATKLPLVPRSRLEQDTPPPVMHFGLVISGDTVIKSGEERDTITRFPCVVIKGACDYTDSYKTKVWQRYAAATAAAFLVPYPKNDSFIGRTAILRKLQQLPLKSASQARVSLFRLNSIGKTQIALAYVDVLPLWLMVLNNADDAQFFFPLQNYLRQYIPECAYRSILVTIRNKQAGLKLVKGRLLIEVSTIDNSESEQLLRANLKEGNYLQLLNKSDQGLIDLLSEEFKTQQHAFTGKLLSLISFLDRQAIPLAFLAEYGQSEEELQLVTRKWLARKQWMDEFAGKALLAVDYENWVLCRAYLPHAYAALRFEGIRSRDEEAGKAALLHCDAKRFQQEAFKLRKVVLREEHPDTLTSMANLASTVLGEEHPDTLISEANLASTLRVLGEEHPDTLASMANLASTLRVLGEEHPDTLTNEANLASTYRN</sequence>
<proteinExistence type="predicted"/>
<dbReference type="Pfam" id="PF01048">
    <property type="entry name" value="PNP_UDP_1"/>
    <property type="match status" value="1"/>
</dbReference>
<gene>
    <name evidence="2" type="ORF">QBC46DRAFT_415930</name>
</gene>